<dbReference type="EC" id="3.4.23.36" evidence="9"/>
<proteinExistence type="inferred from homology"/>
<evidence type="ECO:0000256" key="3">
    <source>
        <dbReference type="ARBA" id="ARBA00022670"/>
    </source>
</evidence>
<evidence type="ECO:0000313" key="13">
    <source>
        <dbReference type="Proteomes" id="UP000006461"/>
    </source>
</evidence>
<comment type="similarity">
    <text evidence="1 9 10">Belongs to the peptidase A8 family.</text>
</comment>
<dbReference type="PANTHER" id="PTHR33695:SF1">
    <property type="entry name" value="LIPOPROTEIN SIGNAL PEPTIDASE"/>
    <property type="match status" value="1"/>
</dbReference>
<keyword evidence="5 9" id="KW-0064">Aspartyl protease</keyword>
<dbReference type="EMBL" id="FO203431">
    <property type="protein sequence ID" value="CCH87093.1"/>
    <property type="molecule type" value="Genomic_DNA"/>
</dbReference>
<feature type="region of interest" description="Disordered" evidence="11">
    <location>
        <begin position="143"/>
        <end position="169"/>
    </location>
</feature>
<dbReference type="InterPro" id="IPR001872">
    <property type="entry name" value="Peptidase_A8"/>
</dbReference>
<keyword evidence="12" id="KW-0449">Lipoprotein</keyword>
<evidence type="ECO:0000256" key="10">
    <source>
        <dbReference type="RuleBase" id="RU004181"/>
    </source>
</evidence>
<evidence type="ECO:0000256" key="1">
    <source>
        <dbReference type="ARBA" id="ARBA00006139"/>
    </source>
</evidence>
<name>I4EUN0_MODI5</name>
<dbReference type="GO" id="GO:0004190">
    <property type="term" value="F:aspartic-type endopeptidase activity"/>
    <property type="evidence" value="ECO:0007669"/>
    <property type="project" value="UniProtKB-UniRule"/>
</dbReference>
<dbReference type="STRING" id="477641.MODMU_1651"/>
<comment type="function">
    <text evidence="9">This protein specifically catalyzes the removal of signal peptides from prolipoproteins.</text>
</comment>
<keyword evidence="3 9" id="KW-0645">Protease</keyword>
<gene>
    <name evidence="9 12" type="primary">lspA</name>
    <name evidence="12" type="ordered locus">MODMU_1651</name>
</gene>
<dbReference type="Pfam" id="PF01252">
    <property type="entry name" value="Peptidase_A8"/>
    <property type="match status" value="1"/>
</dbReference>
<feature type="transmembrane region" description="Helical" evidence="9">
    <location>
        <begin position="118"/>
        <end position="137"/>
    </location>
</feature>
<dbReference type="OrthoDB" id="4308908at2"/>
<dbReference type="OMA" id="YLHTGWW"/>
<sequence length="169" mass="16999">MAAAAAAVAAVDLAAKAWAQQDLSATGVELGPVDLRLGYNPGVAFSVGAEAPAWLVIAVTATITAAVAAFAWRAARHGGRAQLAALALVLGGAVANLADRAADGVVTDYLHTGWWPTFNLADTAIVTGALLLAVTAWRGDAAQKRSDRSDAAEASPPRDASSPSGRGDV</sequence>
<evidence type="ECO:0000256" key="5">
    <source>
        <dbReference type="ARBA" id="ARBA00022750"/>
    </source>
</evidence>
<dbReference type="KEGG" id="mmar:MODMU_1651"/>
<dbReference type="HOGENOM" id="CLU_083252_3_1_11"/>
<comment type="caution">
    <text evidence="9">Lacks conserved residue(s) required for the propagation of feature annotation.</text>
</comment>
<feature type="transmembrane region" description="Helical" evidence="9">
    <location>
        <begin position="51"/>
        <end position="72"/>
    </location>
</feature>
<comment type="catalytic activity">
    <reaction evidence="9">
        <text>Release of signal peptides from bacterial membrane prolipoproteins. Hydrolyzes -Xaa-Yaa-Zaa-|-(S,diacylglyceryl)Cys-, in which Xaa is hydrophobic (preferably Leu), and Yaa (Ala or Ser) and Zaa (Gly or Ala) have small, neutral side chains.</text>
        <dbReference type="EC" id="3.4.23.36"/>
    </reaction>
</comment>
<dbReference type="PRINTS" id="PR00781">
    <property type="entry name" value="LIPOSIGPTASE"/>
</dbReference>
<comment type="pathway">
    <text evidence="9">Protein modification; lipoprotein biosynthesis (signal peptide cleavage).</text>
</comment>
<keyword evidence="13" id="KW-1185">Reference proteome</keyword>
<dbReference type="Proteomes" id="UP000006461">
    <property type="component" value="Chromosome"/>
</dbReference>
<dbReference type="eggNOG" id="COG0597">
    <property type="taxonomic scope" value="Bacteria"/>
</dbReference>
<dbReference type="GO" id="GO:0005886">
    <property type="term" value="C:plasma membrane"/>
    <property type="evidence" value="ECO:0007669"/>
    <property type="project" value="UniProtKB-SubCell"/>
</dbReference>
<protein>
    <recommendedName>
        <fullName evidence="9">Lipoprotein signal peptidase</fullName>
        <ecNumber evidence="9">3.4.23.36</ecNumber>
    </recommendedName>
    <alternativeName>
        <fullName evidence="9">Prolipoprotein signal peptidase</fullName>
    </alternativeName>
    <alternativeName>
        <fullName evidence="9">Signal peptidase II</fullName>
        <shortName evidence="9">SPase II</shortName>
    </alternativeName>
</protein>
<accession>I4EUN0</accession>
<evidence type="ECO:0000256" key="9">
    <source>
        <dbReference type="HAMAP-Rule" id="MF_00161"/>
    </source>
</evidence>
<feature type="active site" evidence="9">
    <location>
        <position position="108"/>
    </location>
</feature>
<dbReference type="HAMAP" id="MF_00161">
    <property type="entry name" value="LspA"/>
    <property type="match status" value="1"/>
</dbReference>
<dbReference type="GO" id="GO:0006508">
    <property type="term" value="P:proteolysis"/>
    <property type="evidence" value="ECO:0007669"/>
    <property type="project" value="UniProtKB-KW"/>
</dbReference>
<dbReference type="AlphaFoldDB" id="I4EUN0"/>
<keyword evidence="2 9" id="KW-1003">Cell membrane</keyword>
<evidence type="ECO:0000256" key="4">
    <source>
        <dbReference type="ARBA" id="ARBA00022692"/>
    </source>
</evidence>
<evidence type="ECO:0000313" key="12">
    <source>
        <dbReference type="EMBL" id="CCH87093.1"/>
    </source>
</evidence>
<organism evidence="12 13">
    <name type="scientific">Modestobacter italicus (strain DSM 44449 / CECT 9708 / BC 501)</name>
    <dbReference type="NCBI Taxonomy" id="2732864"/>
    <lineage>
        <taxon>Bacteria</taxon>
        <taxon>Bacillati</taxon>
        <taxon>Actinomycetota</taxon>
        <taxon>Actinomycetes</taxon>
        <taxon>Geodermatophilales</taxon>
        <taxon>Geodermatophilaceae</taxon>
        <taxon>Modestobacter</taxon>
    </lineage>
</organism>
<comment type="subcellular location">
    <subcellularLocation>
        <location evidence="9">Cell membrane</location>
        <topology evidence="9">Multi-pass membrane protein</topology>
    </subcellularLocation>
</comment>
<evidence type="ECO:0000256" key="2">
    <source>
        <dbReference type="ARBA" id="ARBA00022475"/>
    </source>
</evidence>
<evidence type="ECO:0000256" key="7">
    <source>
        <dbReference type="ARBA" id="ARBA00022989"/>
    </source>
</evidence>
<dbReference type="PANTHER" id="PTHR33695">
    <property type="entry name" value="LIPOPROTEIN SIGNAL PEPTIDASE"/>
    <property type="match status" value="1"/>
</dbReference>
<keyword evidence="7 9" id="KW-1133">Transmembrane helix</keyword>
<keyword evidence="4 9" id="KW-0812">Transmembrane</keyword>
<evidence type="ECO:0000256" key="6">
    <source>
        <dbReference type="ARBA" id="ARBA00022801"/>
    </source>
</evidence>
<keyword evidence="8 9" id="KW-0472">Membrane</keyword>
<feature type="active site" evidence="9">
    <location>
        <position position="122"/>
    </location>
</feature>
<evidence type="ECO:0000256" key="8">
    <source>
        <dbReference type="ARBA" id="ARBA00023136"/>
    </source>
</evidence>
<feature type="transmembrane region" description="Helical" evidence="9">
    <location>
        <begin position="81"/>
        <end position="98"/>
    </location>
</feature>
<evidence type="ECO:0000256" key="11">
    <source>
        <dbReference type="SAM" id="MobiDB-lite"/>
    </source>
</evidence>
<dbReference type="PATRIC" id="fig|477641.3.peg.1562"/>
<dbReference type="UniPathway" id="UPA00665"/>
<keyword evidence="6 9" id="KW-0378">Hydrolase</keyword>
<reference evidence="12 13" key="1">
    <citation type="journal article" date="2012" name="J. Bacteriol.">
        <title>Genome Sequence of Radiation-Resistant Modestobacter marinus Strain BC501, a Representative Actinobacterium That Thrives on Calcareous Stone Surfaces.</title>
        <authorList>
            <person name="Normand P."/>
            <person name="Gury J."/>
            <person name="Pujic P."/>
            <person name="Chouaia B."/>
            <person name="Crotti E."/>
            <person name="Brusetti L."/>
            <person name="Daffonchio D."/>
            <person name="Vacherie B."/>
            <person name="Barbe V."/>
            <person name="Medigue C."/>
            <person name="Calteau A."/>
            <person name="Ghodhbane-Gtari F."/>
            <person name="Essoussi I."/>
            <person name="Nouioui I."/>
            <person name="Abbassi-Ghozzi I."/>
            <person name="Gtari M."/>
        </authorList>
    </citation>
    <scope>NUCLEOTIDE SEQUENCE [LARGE SCALE GENOMIC DNA]</scope>
    <source>
        <strain evidence="13">BC 501</strain>
    </source>
</reference>